<dbReference type="Proteomes" id="UP000447873">
    <property type="component" value="Unassembled WGS sequence"/>
</dbReference>
<evidence type="ECO:0000313" key="4">
    <source>
        <dbReference type="Proteomes" id="UP000433883"/>
    </source>
</evidence>
<dbReference type="AlphaFoldDB" id="A0A8H3YMG9"/>
<dbReference type="EMBL" id="WNWQ01000811">
    <property type="protein sequence ID" value="KAE9963612.1"/>
    <property type="molecule type" value="Genomic_DNA"/>
</dbReference>
<keyword evidence="1" id="KW-1133">Transmembrane helix</keyword>
<evidence type="ECO:0000313" key="2">
    <source>
        <dbReference type="EMBL" id="KAE9963612.1"/>
    </source>
</evidence>
<sequence length="253" mass="28513">MLHANPDEHPFALYNKDTSRLPLRGCPFATMQAENEQGSLLPKSFDEEKSIAVRRNITRPRTKEYAIVVLLTSMIWMTVSFGYGTAQMTNGFSKARSFRKLDCGNSTVEAKDLGCIFDPLAFLWVPAACYDTETTELYKETVDWSAYDAPGGTVKKPKGRKLSLEEMGMSAGKTFYWTSGIDHVYHCAYMWQRMHKMCSKGQCQQTDGNSRNLLHTQHCSNSMIKAALGDPEKQQEVGVQTLAGFSECFIRTR</sequence>
<organism evidence="2 4">
    <name type="scientific">Venturia inaequalis</name>
    <name type="common">Apple scab fungus</name>
    <dbReference type="NCBI Taxonomy" id="5025"/>
    <lineage>
        <taxon>Eukaryota</taxon>
        <taxon>Fungi</taxon>
        <taxon>Dikarya</taxon>
        <taxon>Ascomycota</taxon>
        <taxon>Pezizomycotina</taxon>
        <taxon>Dothideomycetes</taxon>
        <taxon>Pleosporomycetidae</taxon>
        <taxon>Venturiales</taxon>
        <taxon>Venturiaceae</taxon>
        <taxon>Venturia</taxon>
    </lineage>
</organism>
<dbReference type="EMBL" id="WNWS01000156">
    <property type="protein sequence ID" value="KAE9977300.1"/>
    <property type="molecule type" value="Genomic_DNA"/>
</dbReference>
<comment type="caution">
    <text evidence="2">The sequence shown here is derived from an EMBL/GenBank/DDBJ whole genome shotgun (WGS) entry which is preliminary data.</text>
</comment>
<keyword evidence="1" id="KW-0472">Membrane</keyword>
<reference evidence="2 4" key="1">
    <citation type="submission" date="2019-11" db="EMBL/GenBank/DDBJ databases">
        <title>Venturia inaequalis Genome Resource.</title>
        <authorList>
            <person name="Lichtner F.J."/>
        </authorList>
    </citation>
    <scope>NUCLEOTIDE SEQUENCE [LARGE SCALE GENOMIC DNA]</scope>
    <source>
        <strain evidence="3 5">120213</strain>
        <strain evidence="2">Bline_iso_100314</strain>
    </source>
</reference>
<gene>
    <name evidence="2" type="ORF">BLS_009124</name>
    <name evidence="3" type="ORF">EG328_002129</name>
</gene>
<dbReference type="InterPro" id="IPR053008">
    <property type="entry name" value="Phomopsin_biosynth_assoc"/>
</dbReference>
<dbReference type="PANTHER" id="PTHR35896:SF3">
    <property type="entry name" value="MAJOR FACILITATOR SUPERFAMILY TRANSPORTER"/>
    <property type="match status" value="1"/>
</dbReference>
<dbReference type="Proteomes" id="UP000433883">
    <property type="component" value="Unassembled WGS sequence"/>
</dbReference>
<evidence type="ECO:0000313" key="3">
    <source>
        <dbReference type="EMBL" id="KAE9977300.1"/>
    </source>
</evidence>
<accession>A0A8H3YMG9</accession>
<dbReference type="PANTHER" id="PTHR35896">
    <property type="entry name" value="IG-LIKE DOMAIN-CONTAINING PROTEIN"/>
    <property type="match status" value="1"/>
</dbReference>
<protein>
    <submittedName>
        <fullName evidence="2">Uncharacterized protein</fullName>
    </submittedName>
</protein>
<feature type="transmembrane region" description="Helical" evidence="1">
    <location>
        <begin position="65"/>
        <end position="84"/>
    </location>
</feature>
<name>A0A8H3YMG9_VENIN</name>
<proteinExistence type="predicted"/>
<keyword evidence="1" id="KW-0812">Transmembrane</keyword>
<evidence type="ECO:0000256" key="1">
    <source>
        <dbReference type="SAM" id="Phobius"/>
    </source>
</evidence>
<evidence type="ECO:0000313" key="5">
    <source>
        <dbReference type="Proteomes" id="UP000447873"/>
    </source>
</evidence>